<dbReference type="AlphaFoldDB" id="A0A0R2CV30"/>
<dbReference type="Pfam" id="PF00583">
    <property type="entry name" value="Acetyltransf_1"/>
    <property type="match status" value="1"/>
</dbReference>
<sequence>MGGKLTFHEVKHLTEEHYQLLLEADPARKMIEAYACRSVCIAVEREGLLAGLMLFLPTRPETVELVNIVVVSQVRNQGIGQGLIQYARKWAKKQGYSVIEIGTGSTSFGQLYLYQKNGFRISGVDTDFFVKHYNQPIFENNLHLKDMIRLRLEL</sequence>
<comment type="caution">
    <text evidence="3">The sequence shown here is derived from an EMBL/GenBank/DDBJ whole genome shotgun (WGS) entry which is preliminary data.</text>
</comment>
<name>A0A0R2CV30_9LACO</name>
<dbReference type="CDD" id="cd04301">
    <property type="entry name" value="NAT_SF"/>
    <property type="match status" value="1"/>
</dbReference>
<dbReference type="PANTHER" id="PTHR13947:SF37">
    <property type="entry name" value="LD18367P"/>
    <property type="match status" value="1"/>
</dbReference>
<keyword evidence="4" id="KW-1185">Reference proteome</keyword>
<dbReference type="SUPFAM" id="SSF55729">
    <property type="entry name" value="Acyl-CoA N-acyltransferases (Nat)"/>
    <property type="match status" value="1"/>
</dbReference>
<dbReference type="RefSeq" id="WP_057876876.1">
    <property type="nucleotide sequence ID" value="NZ_AYZD01000033.1"/>
</dbReference>
<dbReference type="STRING" id="1423725.FC19_GL002273"/>
<dbReference type="Gene3D" id="3.40.630.30">
    <property type="match status" value="1"/>
</dbReference>
<dbReference type="InterPro" id="IPR016181">
    <property type="entry name" value="Acyl_CoA_acyltransferase"/>
</dbReference>
<evidence type="ECO:0000313" key="4">
    <source>
        <dbReference type="Proteomes" id="UP000051015"/>
    </source>
</evidence>
<proteinExistence type="predicted"/>
<organism evidence="3 4">
    <name type="scientific">Liquorilactobacillus aquaticus DSM 21051</name>
    <dbReference type="NCBI Taxonomy" id="1423725"/>
    <lineage>
        <taxon>Bacteria</taxon>
        <taxon>Bacillati</taxon>
        <taxon>Bacillota</taxon>
        <taxon>Bacilli</taxon>
        <taxon>Lactobacillales</taxon>
        <taxon>Lactobacillaceae</taxon>
        <taxon>Liquorilactobacillus</taxon>
    </lineage>
</organism>
<evidence type="ECO:0000313" key="3">
    <source>
        <dbReference type="EMBL" id="KRM95178.1"/>
    </source>
</evidence>
<evidence type="ECO:0000256" key="1">
    <source>
        <dbReference type="ARBA" id="ARBA00022679"/>
    </source>
</evidence>
<dbReference type="PATRIC" id="fig|1423725.3.peg.2340"/>
<feature type="domain" description="N-acetyltransferase" evidence="2">
    <location>
        <begin position="1"/>
        <end position="154"/>
    </location>
</feature>
<dbReference type="Proteomes" id="UP000051015">
    <property type="component" value="Unassembled WGS sequence"/>
</dbReference>
<keyword evidence="1 3" id="KW-0808">Transferase</keyword>
<evidence type="ECO:0000259" key="2">
    <source>
        <dbReference type="PROSITE" id="PS51186"/>
    </source>
</evidence>
<dbReference type="PANTHER" id="PTHR13947">
    <property type="entry name" value="GNAT FAMILY N-ACETYLTRANSFERASE"/>
    <property type="match status" value="1"/>
</dbReference>
<gene>
    <name evidence="3" type="ORF">FC19_GL002273</name>
</gene>
<dbReference type="PROSITE" id="PS51186">
    <property type="entry name" value="GNAT"/>
    <property type="match status" value="1"/>
</dbReference>
<reference evidence="3 4" key="1">
    <citation type="journal article" date="2015" name="Genome Announc.">
        <title>Expanding the biotechnology potential of lactobacilli through comparative genomics of 213 strains and associated genera.</title>
        <authorList>
            <person name="Sun Z."/>
            <person name="Harris H.M."/>
            <person name="McCann A."/>
            <person name="Guo C."/>
            <person name="Argimon S."/>
            <person name="Zhang W."/>
            <person name="Yang X."/>
            <person name="Jeffery I.B."/>
            <person name="Cooney J.C."/>
            <person name="Kagawa T.F."/>
            <person name="Liu W."/>
            <person name="Song Y."/>
            <person name="Salvetti E."/>
            <person name="Wrobel A."/>
            <person name="Rasinkangas P."/>
            <person name="Parkhill J."/>
            <person name="Rea M.C."/>
            <person name="O'Sullivan O."/>
            <person name="Ritari J."/>
            <person name="Douillard F.P."/>
            <person name="Paul Ross R."/>
            <person name="Yang R."/>
            <person name="Briner A.E."/>
            <person name="Felis G.E."/>
            <person name="de Vos W.M."/>
            <person name="Barrangou R."/>
            <person name="Klaenhammer T.R."/>
            <person name="Caufield P.W."/>
            <person name="Cui Y."/>
            <person name="Zhang H."/>
            <person name="O'Toole P.W."/>
        </authorList>
    </citation>
    <scope>NUCLEOTIDE SEQUENCE [LARGE SCALE GENOMIC DNA]</scope>
    <source>
        <strain evidence="3 4">DSM 21051</strain>
    </source>
</reference>
<dbReference type="InterPro" id="IPR000182">
    <property type="entry name" value="GNAT_dom"/>
</dbReference>
<dbReference type="EMBL" id="AYZD01000033">
    <property type="protein sequence ID" value="KRM95178.1"/>
    <property type="molecule type" value="Genomic_DNA"/>
</dbReference>
<protein>
    <submittedName>
        <fullName evidence="3">Gnat family acetyltransferase</fullName>
    </submittedName>
</protein>
<dbReference type="GO" id="GO:0008080">
    <property type="term" value="F:N-acetyltransferase activity"/>
    <property type="evidence" value="ECO:0007669"/>
    <property type="project" value="InterPro"/>
</dbReference>
<accession>A0A0R2CV30</accession>
<dbReference type="InterPro" id="IPR050769">
    <property type="entry name" value="NAT_camello-type"/>
</dbReference>